<sequence>MNDALRIQRGALALGLLVVSGITLYLLRPILTPFIAGALLAYLANPPTRRLVQAGLGRTAAVIIVFTILTGLFVIGVMLLIPMIGRQIDLLQSQLPGMLIWLQNEFLPWLQRVTGLELGDLDLDAVRSAISEHWQSTGNLVADILSQATRSGFALVGAIALLTLVPVVAFYLLRDWDRVLQAAVNVLPPRWRNTTRQLGQECDEVVGAFLRGQLLVMISLGVIYGVGLRLIGLDLGILIGMLSGLAAIVPYLGFIVGITAASVAAIFQFSDWLIPLILVWGVFALGQTLESVALTPLLVGDRIGLHPVAVIFAVLAGGQLFGFVGVLIALPVAAVIMVLLRHAHRFMTNETKAPLP</sequence>
<comment type="subcellular location">
    <subcellularLocation>
        <location evidence="1">Membrane</location>
        <topology evidence="1">Multi-pass membrane protein</topology>
    </subcellularLocation>
</comment>
<dbReference type="RefSeq" id="WP_153719359.1">
    <property type="nucleotide sequence ID" value="NZ_WJPP01000003.1"/>
</dbReference>
<dbReference type="GO" id="GO:0055085">
    <property type="term" value="P:transmembrane transport"/>
    <property type="evidence" value="ECO:0007669"/>
    <property type="project" value="TreeGrafter"/>
</dbReference>
<dbReference type="InterPro" id="IPR002549">
    <property type="entry name" value="AI-2E-like"/>
</dbReference>
<comment type="similarity">
    <text evidence="2">Belongs to the autoinducer-2 exporter (AI-2E) (TC 2.A.86) family.</text>
</comment>
<keyword evidence="3 6" id="KW-0812">Transmembrane</keyword>
<feature type="transmembrane region" description="Helical" evidence="6">
    <location>
        <begin position="214"/>
        <end position="232"/>
    </location>
</feature>
<evidence type="ECO:0000256" key="4">
    <source>
        <dbReference type="ARBA" id="ARBA00022989"/>
    </source>
</evidence>
<feature type="transmembrane region" description="Helical" evidence="6">
    <location>
        <begin position="153"/>
        <end position="173"/>
    </location>
</feature>
<keyword evidence="5 6" id="KW-0472">Membrane</keyword>
<reference evidence="7 8" key="1">
    <citation type="submission" date="2019-11" db="EMBL/GenBank/DDBJ databases">
        <authorList>
            <person name="Zhang X.Y."/>
        </authorList>
    </citation>
    <scope>NUCLEOTIDE SEQUENCE [LARGE SCALE GENOMIC DNA]</scope>
    <source>
        <strain evidence="7 8">C176</strain>
    </source>
</reference>
<feature type="transmembrane region" description="Helical" evidence="6">
    <location>
        <begin position="12"/>
        <end position="40"/>
    </location>
</feature>
<evidence type="ECO:0000256" key="1">
    <source>
        <dbReference type="ARBA" id="ARBA00004141"/>
    </source>
</evidence>
<evidence type="ECO:0000256" key="3">
    <source>
        <dbReference type="ARBA" id="ARBA00022692"/>
    </source>
</evidence>
<comment type="caution">
    <text evidence="7">The sequence shown here is derived from an EMBL/GenBank/DDBJ whole genome shotgun (WGS) entry which is preliminary data.</text>
</comment>
<feature type="transmembrane region" description="Helical" evidence="6">
    <location>
        <begin position="60"/>
        <end position="81"/>
    </location>
</feature>
<evidence type="ECO:0000313" key="7">
    <source>
        <dbReference type="EMBL" id="MRH78305.1"/>
    </source>
</evidence>
<dbReference type="PANTHER" id="PTHR21716:SF64">
    <property type="entry name" value="AI-2 TRANSPORT PROTEIN TQSA"/>
    <property type="match status" value="1"/>
</dbReference>
<dbReference type="Proteomes" id="UP000433788">
    <property type="component" value="Unassembled WGS sequence"/>
</dbReference>
<feature type="transmembrane region" description="Helical" evidence="6">
    <location>
        <begin position="244"/>
        <end position="267"/>
    </location>
</feature>
<keyword evidence="8" id="KW-1185">Reference proteome</keyword>
<dbReference type="AlphaFoldDB" id="A0A6N7QP47"/>
<dbReference type="PANTHER" id="PTHR21716">
    <property type="entry name" value="TRANSMEMBRANE PROTEIN"/>
    <property type="match status" value="1"/>
</dbReference>
<dbReference type="Pfam" id="PF01594">
    <property type="entry name" value="AI-2E_transport"/>
    <property type="match status" value="1"/>
</dbReference>
<evidence type="ECO:0000256" key="6">
    <source>
        <dbReference type="SAM" id="Phobius"/>
    </source>
</evidence>
<gene>
    <name evidence="7" type="ORF">GH984_06260</name>
</gene>
<proteinExistence type="inferred from homology"/>
<keyword evidence="4 6" id="KW-1133">Transmembrane helix</keyword>
<accession>A0A6N7QP47</accession>
<feature type="transmembrane region" description="Helical" evidence="6">
    <location>
        <begin position="311"/>
        <end position="340"/>
    </location>
</feature>
<evidence type="ECO:0000256" key="2">
    <source>
        <dbReference type="ARBA" id="ARBA00009773"/>
    </source>
</evidence>
<evidence type="ECO:0000313" key="8">
    <source>
        <dbReference type="Proteomes" id="UP000433788"/>
    </source>
</evidence>
<organism evidence="7 8">
    <name type="scientific">Spiribacter salilacus</name>
    <dbReference type="NCBI Taxonomy" id="2664894"/>
    <lineage>
        <taxon>Bacteria</taxon>
        <taxon>Pseudomonadati</taxon>
        <taxon>Pseudomonadota</taxon>
        <taxon>Gammaproteobacteria</taxon>
        <taxon>Chromatiales</taxon>
        <taxon>Ectothiorhodospiraceae</taxon>
        <taxon>Spiribacter</taxon>
    </lineage>
</organism>
<dbReference type="EMBL" id="WJPP01000003">
    <property type="protein sequence ID" value="MRH78305.1"/>
    <property type="molecule type" value="Genomic_DNA"/>
</dbReference>
<feature type="transmembrane region" description="Helical" evidence="6">
    <location>
        <begin position="273"/>
        <end position="299"/>
    </location>
</feature>
<protein>
    <submittedName>
        <fullName evidence="7">AI-2E family transporter</fullName>
    </submittedName>
</protein>
<dbReference type="GO" id="GO:0016020">
    <property type="term" value="C:membrane"/>
    <property type="evidence" value="ECO:0007669"/>
    <property type="project" value="UniProtKB-SubCell"/>
</dbReference>
<evidence type="ECO:0000256" key="5">
    <source>
        <dbReference type="ARBA" id="ARBA00023136"/>
    </source>
</evidence>
<name>A0A6N7QP47_9GAMM</name>